<feature type="compositionally biased region" description="Pro residues" evidence="4">
    <location>
        <begin position="471"/>
        <end position="482"/>
    </location>
</feature>
<feature type="region of interest" description="Disordered" evidence="4">
    <location>
        <begin position="463"/>
        <end position="788"/>
    </location>
</feature>
<feature type="compositionally biased region" description="Low complexity" evidence="4">
    <location>
        <begin position="489"/>
        <end position="505"/>
    </location>
</feature>
<evidence type="ECO:0000256" key="2">
    <source>
        <dbReference type="ARBA" id="ARBA00022741"/>
    </source>
</evidence>
<dbReference type="InterPro" id="IPR003593">
    <property type="entry name" value="AAA+_ATPase"/>
</dbReference>
<dbReference type="GO" id="GO:0016887">
    <property type="term" value="F:ATP hydrolysis activity"/>
    <property type="evidence" value="ECO:0007669"/>
    <property type="project" value="InterPro"/>
</dbReference>
<keyword evidence="2" id="KW-0547">Nucleotide-binding</keyword>
<dbReference type="PANTHER" id="PTHR43392:SF2">
    <property type="entry name" value="AAA-TYPE ATPASE FAMILY PROTEIN _ ANKYRIN REPEAT FAMILY PROTEIN"/>
    <property type="match status" value="1"/>
</dbReference>
<evidence type="ECO:0000259" key="5">
    <source>
        <dbReference type="SMART" id="SM00382"/>
    </source>
</evidence>
<dbReference type="Gene3D" id="3.40.50.300">
    <property type="entry name" value="P-loop containing nucleotide triphosphate hydrolases"/>
    <property type="match status" value="1"/>
</dbReference>
<organism evidence="6 7">
    <name type="scientific">Actinomadura madurae</name>
    <dbReference type="NCBI Taxonomy" id="1993"/>
    <lineage>
        <taxon>Bacteria</taxon>
        <taxon>Bacillati</taxon>
        <taxon>Actinomycetota</taxon>
        <taxon>Actinomycetes</taxon>
        <taxon>Streptosporangiales</taxon>
        <taxon>Thermomonosporaceae</taxon>
        <taxon>Actinomadura</taxon>
    </lineage>
</organism>
<feature type="compositionally biased region" description="Pro residues" evidence="4">
    <location>
        <begin position="665"/>
        <end position="691"/>
    </location>
</feature>
<keyword evidence="7" id="KW-1185">Reference proteome</keyword>
<comment type="similarity">
    <text evidence="1">Belongs to the CbxX/CfxQ family.</text>
</comment>
<feature type="compositionally biased region" description="Low complexity" evidence="4">
    <location>
        <begin position="622"/>
        <end position="636"/>
    </location>
</feature>
<dbReference type="SMART" id="SM00382">
    <property type="entry name" value="AAA"/>
    <property type="match status" value="1"/>
</dbReference>
<proteinExistence type="inferred from homology"/>
<dbReference type="InParanoid" id="A0A1I5GD99"/>
<feature type="compositionally biased region" description="Pro residues" evidence="4">
    <location>
        <begin position="580"/>
        <end position="621"/>
    </location>
</feature>
<evidence type="ECO:0000313" key="7">
    <source>
        <dbReference type="Proteomes" id="UP000183413"/>
    </source>
</evidence>
<evidence type="ECO:0000313" key="6">
    <source>
        <dbReference type="EMBL" id="SFO33833.1"/>
    </source>
</evidence>
<gene>
    <name evidence="6" type="ORF">SAMN04489713_105144</name>
</gene>
<protein>
    <submittedName>
        <fullName evidence="6">ATPase family associated with various cellular activities (AAA)</fullName>
    </submittedName>
</protein>
<evidence type="ECO:0000256" key="1">
    <source>
        <dbReference type="ARBA" id="ARBA00010378"/>
    </source>
</evidence>
<dbReference type="Pfam" id="PF00004">
    <property type="entry name" value="AAA"/>
    <property type="match status" value="1"/>
</dbReference>
<dbReference type="InterPro" id="IPR027417">
    <property type="entry name" value="P-loop_NTPase"/>
</dbReference>
<dbReference type="InterPro" id="IPR003959">
    <property type="entry name" value="ATPase_AAA_core"/>
</dbReference>
<sequence length="1336" mass="143054">MTIVVWGPGYGSAPPPSPQAGQDPFAEAERDTRAMVAAAWWPSAPPQQRHHAIAGRMLVLPDGTWWLFGAWARWYRLHPSDGQWYLCPPPRIPAVRMAARPAQQGQAQVPALPPHVIPAGPDFSYDPPSGLPFVAHGFATELTSRVRSTVESAATLPAPDYPHWWREFTSETPSTVAVAWGVMLWCSAAPAFDSRLDAQMLDLWKPYRARPLPDVDGPRWLTPPALETLVALYSERLRASRVDAAVVVLRTMWAVASALRDDIRFQARADALLAILGATLANPTVDYGALPYGDQAIVQQWLTRCPPNLVPALRNESSPGDNFRHAFYTLSELIAELSGDPAEPAYIEPRLVAAALLAADLDVVRKDMVGTIVPWLDPEIRYTVQAVSEQKGHPLRRLWPQDMRLPEPLRSAAGSGPGAESLLAATYEVDLAWCRLGGMPARPRGFPVPTAVVAGIIGRNRARATAAAPTSTPPPNPAPQPSPFNMQSQPGLAPGAAPQAQAPAGPDRPFVQPPAQPGLENAPGPAGQPPAPQAAFDSPGFAPPDPMMGGASPAEEEKDEGSAAPPYTELGFQRAAPMQNPAPAPMQSPAPMQNPAPAPMQSPAPAPMQAPPPGPPQPAAPEPVQASPAPAAQQQAGGFSPPEEEKQDENFVPPYTQLGYQPAGSAPPSPPNVQPPSPVPPPPEPQQPQPQQPQAFDPYATRVEDQAGSPQAGAPVPPVPPQPGRPPGTRVLGPGDLEDDQAPPPQPVPGAGPGTKVMSKTMVGDFDFLDDTPSPEQPVHEIPPPRDRSTRRVLERFGFGFLYGEHDAAEFLGELRAQAEEWNAPAGEEIERTRVDGAPSSIKSGVPGVLLVGAPHSGQRRLSRMIALTLANAGLGDGAIRAHDAEDVRNAPPERIGRLLGQPGPVILFERLDVAISGAADPAAVVGAVRRARRDPVNTTPVIATCEPRAYKRLLQEHPKLVQAFRVHRLPDFADLDNRMTLLHLLADERRVTIGAAALEVARADLERLRGPGDLVNARLVEAYLDQAAQRNMERAGASHDRLVLTPDDLAGVAEGIEPALRPPGDIDGYLRQLDQLTGLDEVKAAVLELADEAGLAADRARYGVSGGDARHLVFVGPPGTGKTTVAGLVGGIYAALGLLESGHVVACRPVHLAGRDRVDTENRVAGMVDQALGGVLLIQEAYRLDRSPAVVAELLRRMNQGASRFIVVCTSPAAEMEGFLAGNPAFRAEFGRVLEFTPMGDRELVQLFQSYAERDLYMLDEELRVELLSRFSRMREDQRFAYARTVRALFEQTVARQAARLAGADVNAATVARLTARDLPESTLEQMLGDFRPGG</sequence>
<feature type="domain" description="AAA+ ATPase" evidence="5">
    <location>
        <begin position="1109"/>
        <end position="1241"/>
    </location>
</feature>
<dbReference type="eggNOG" id="COG0464">
    <property type="taxonomic scope" value="Bacteria"/>
</dbReference>
<reference evidence="6 7" key="1">
    <citation type="submission" date="2016-10" db="EMBL/GenBank/DDBJ databases">
        <authorList>
            <person name="de Groot N.N."/>
        </authorList>
    </citation>
    <scope>NUCLEOTIDE SEQUENCE [LARGE SCALE GENOMIC DNA]</scope>
    <source>
        <strain evidence="6 7">DSM 43067</strain>
    </source>
</reference>
<dbReference type="Pfam" id="PF17866">
    <property type="entry name" value="AAA_lid_6"/>
    <property type="match status" value="1"/>
</dbReference>
<dbReference type="CDD" id="cd00009">
    <property type="entry name" value="AAA"/>
    <property type="match status" value="1"/>
</dbReference>
<evidence type="ECO:0000256" key="4">
    <source>
        <dbReference type="SAM" id="MobiDB-lite"/>
    </source>
</evidence>
<dbReference type="PANTHER" id="PTHR43392">
    <property type="entry name" value="AAA-TYPE ATPASE FAMILY PROTEIN / ANKYRIN REPEAT FAMILY PROTEIN"/>
    <property type="match status" value="1"/>
</dbReference>
<dbReference type="SUPFAM" id="SSF52540">
    <property type="entry name" value="P-loop containing nucleoside triphosphate hydrolases"/>
    <property type="match status" value="1"/>
</dbReference>
<evidence type="ECO:0000256" key="3">
    <source>
        <dbReference type="ARBA" id="ARBA00022840"/>
    </source>
</evidence>
<dbReference type="Proteomes" id="UP000183413">
    <property type="component" value="Unassembled WGS sequence"/>
</dbReference>
<accession>A0A1I5GD99</accession>
<feature type="compositionally biased region" description="Pro residues" evidence="4">
    <location>
        <begin position="715"/>
        <end position="726"/>
    </location>
</feature>
<dbReference type="InterPro" id="IPR000641">
    <property type="entry name" value="CbxX/CfxQ"/>
</dbReference>
<keyword evidence="3" id="KW-0067">ATP-binding</keyword>
<name>A0A1I5GD99_9ACTN</name>
<dbReference type="EMBL" id="FOVH01000005">
    <property type="protein sequence ID" value="SFO33833.1"/>
    <property type="molecule type" value="Genomic_DNA"/>
</dbReference>
<dbReference type="RefSeq" id="WP_143118466.1">
    <property type="nucleotide sequence ID" value="NZ_FOVH01000005.1"/>
</dbReference>
<dbReference type="Gene3D" id="1.10.8.60">
    <property type="match status" value="1"/>
</dbReference>
<dbReference type="PRINTS" id="PR00819">
    <property type="entry name" value="CBXCFQXSUPER"/>
</dbReference>
<dbReference type="InterPro" id="IPR050773">
    <property type="entry name" value="CbxX/CfxQ_RuBisCO_ESX"/>
</dbReference>
<dbReference type="STRING" id="1993.SAMN04489713_105144"/>
<dbReference type="InterPro" id="IPR041627">
    <property type="entry name" value="AAA_lid_6"/>
</dbReference>
<dbReference type="GO" id="GO:0005524">
    <property type="term" value="F:ATP binding"/>
    <property type="evidence" value="ECO:0007669"/>
    <property type="project" value="UniProtKB-KW"/>
</dbReference>